<name>A0ABX1TJV7_9GAMM</name>
<evidence type="ECO:0000313" key="2">
    <source>
        <dbReference type="Proteomes" id="UP000760480"/>
    </source>
</evidence>
<dbReference type="Gene3D" id="2.10.109.10">
    <property type="entry name" value="Umud Fragment, subunit A"/>
    <property type="match status" value="1"/>
</dbReference>
<organism evidence="1 2">
    <name type="scientific">Candidatus Competibacter phosphatis</name>
    <dbReference type="NCBI Taxonomy" id="221280"/>
    <lineage>
        <taxon>Bacteria</taxon>
        <taxon>Pseudomonadati</taxon>
        <taxon>Pseudomonadota</taxon>
        <taxon>Gammaproteobacteria</taxon>
        <taxon>Candidatus Competibacteraceae</taxon>
        <taxon>Candidatus Competibacter</taxon>
    </lineage>
</organism>
<proteinExistence type="predicted"/>
<accession>A0ABX1TJV7</accession>
<keyword evidence="2" id="KW-1185">Reference proteome</keyword>
<evidence type="ECO:0008006" key="3">
    <source>
        <dbReference type="Google" id="ProtNLM"/>
    </source>
</evidence>
<dbReference type="EMBL" id="SPMZ01000018">
    <property type="protein sequence ID" value="NMQ18992.1"/>
    <property type="molecule type" value="Genomic_DNA"/>
</dbReference>
<protein>
    <recommendedName>
        <fullName evidence="3">Peptidase S24/S26A/S26B/S26C domain-containing protein</fullName>
    </recommendedName>
</protein>
<dbReference type="InterPro" id="IPR036286">
    <property type="entry name" value="LexA/Signal_pep-like_sf"/>
</dbReference>
<dbReference type="CDD" id="cd06462">
    <property type="entry name" value="Peptidase_S24_S26"/>
    <property type="match status" value="1"/>
</dbReference>
<dbReference type="SUPFAM" id="SSF51306">
    <property type="entry name" value="LexA/Signal peptidase"/>
    <property type="match status" value="1"/>
</dbReference>
<dbReference type="Proteomes" id="UP000760480">
    <property type="component" value="Unassembled WGS sequence"/>
</dbReference>
<reference evidence="1 2" key="1">
    <citation type="submission" date="2019-03" db="EMBL/GenBank/DDBJ databases">
        <title>Metabolic reconstructions from genomes of highly enriched 'Candidatus Accumulibacter' and 'Candidatus Competibacter' bioreactor populations.</title>
        <authorList>
            <person name="Annavajhala M.K."/>
            <person name="Welles L."/>
            <person name="Abbas B."/>
            <person name="Sorokin D."/>
            <person name="Park H."/>
            <person name="Van Loosdrecht M."/>
            <person name="Chandran K."/>
        </authorList>
    </citation>
    <scope>NUCLEOTIDE SEQUENCE [LARGE SCALE GENOMIC DNA]</scope>
    <source>
        <strain evidence="1 2">SBR_G</strain>
    </source>
</reference>
<evidence type="ECO:0000313" key="1">
    <source>
        <dbReference type="EMBL" id="NMQ18992.1"/>
    </source>
</evidence>
<comment type="caution">
    <text evidence="1">The sequence shown here is derived from an EMBL/GenBank/DDBJ whole genome shotgun (WGS) entry which is preliminary data.</text>
</comment>
<sequence>MMVDCQLRDLAVRYSSAGTSHDRWGMAGVCAMRRRQAHSANLPRWSGMCPRRLGRRFPQCCLLPGRTHAGLWRTSGNFENPERCYSMSFVSTRIARALRELATESPVSLRVSGECMVPLLANGAMIQVVRQRFYWPGDLMVFHAPDGRLLVHRLLGCYSKGRGWRWLTQADNAMQPDFALPLTHVVGRVVGSDGHAYAIRIPFRHRLWACGRFLRHALRAVRGGW</sequence>
<gene>
    <name evidence="1" type="ORF">E4P82_07085</name>
</gene>